<evidence type="ECO:0000256" key="3">
    <source>
        <dbReference type="SAM" id="Coils"/>
    </source>
</evidence>
<name>A0ABR0JPS4_9EURO</name>
<sequence length="1110" mass="123158">MSFGFGVGDFLAIAQLLDETRKRFKGAPAEYNALADETRTLQIIVNDVKVQAEDDDLTASDKNDLVNALKSCENVLKELNASIDALTELGVSKPTSKKLPQRMLQRLKWDPQQADRLRARLVSAIQLLDAVRQRLDSVQQNHIAQELKKLTVSHDNDKVKDIANWLAAGDYTEHQGDFFSNVHPGTGKWIFTDPVYCKWLDGGLSRLLLSGIPGAGKTMLASNIIHALQDRLTQQDESAVAFFYSSFKRHADQSSLSITSSLVRQLFLQGSKNSHDVQMLYEELNKSELPARPNQKEVSTLLESLLLGFSKVTFIFDALDECQGPNGPGDKPWEDMLTLLYRLQDKLSPKVVVQILATSRPIPEADRYFQVLERCRVQATDDDLATFCDAMIPNIRCIAKKTELHPQIRYAICASAQGMFLLAKLHCDALMAKTKPKDVSESLKKFREGGNALERAYEDTMQRIKSQPAEHEELARRVLTCITFCARPLTVVEVQHALAIDEDTTVLDAEYDLDDPDLMISCCAGLVTVDAQSNVIRLVHYTTQAFLQTLSEGFLLDPHGFIASCCLNYLHLDAFADGHPYVETDGQYDISELREKHRDLREKRNLQYPFLRYSAAYWNHHLSRTIPAIHATKQVMSFLDCPGRISCAFDAYFGRSSSAHGITALHLLARMGADSWIREYINRRHPPVSDVAFPRSCPKCTGLELEQKQLLMGTNMPWERTATSLRDSEGRTSIRHAAFRGNTSTVGILIDLHSQLVNEADASGLTPLLSAIYGAHEHTALRILEEPAVSWKETRENILQRTALHVAANRGCESVVDRLLELDADIPRNEAESHKALLTSVQDPNGVTPLCFAAANGHLSIVKKLLAYSGGRELNVATHVWRCTPGLCAAKFGRLEVLRHLAVQEAFKTDVCDRDGLSLLHLSASSGDVPTLEFVLDMQILPIDALDPRGRTALWWAAYHCHGGAARCLISRHANPEAADDDGVTPLMEAASGHCADVVALLSPSVCNIDSTDNKGKTALHHLGTTDDSKLGDDFSDFDPGLFQSCMDSLLEHGAALDNVRDEKGNSPYDTLYMYATLAVQTEYSNHRLFTALGDLRTKSRHGIVRAAAV</sequence>
<dbReference type="InterPro" id="IPR056884">
    <property type="entry name" value="NPHP3-like_N"/>
</dbReference>
<feature type="coiled-coil region" evidence="3">
    <location>
        <begin position="62"/>
        <end position="89"/>
    </location>
</feature>
<feature type="coiled-coil region" evidence="3">
    <location>
        <begin position="114"/>
        <end position="141"/>
    </location>
</feature>
<dbReference type="InterPro" id="IPR036770">
    <property type="entry name" value="Ankyrin_rpt-contain_sf"/>
</dbReference>
<dbReference type="InterPro" id="IPR007111">
    <property type="entry name" value="NACHT_NTPase"/>
</dbReference>
<dbReference type="Proteomes" id="UP001345691">
    <property type="component" value="Unassembled WGS sequence"/>
</dbReference>
<organism evidence="5 6">
    <name type="scientific">Exophiala sideris</name>
    <dbReference type="NCBI Taxonomy" id="1016849"/>
    <lineage>
        <taxon>Eukaryota</taxon>
        <taxon>Fungi</taxon>
        <taxon>Dikarya</taxon>
        <taxon>Ascomycota</taxon>
        <taxon>Pezizomycotina</taxon>
        <taxon>Eurotiomycetes</taxon>
        <taxon>Chaetothyriomycetidae</taxon>
        <taxon>Chaetothyriales</taxon>
        <taxon>Herpotrichiellaceae</taxon>
        <taxon>Exophiala</taxon>
    </lineage>
</organism>
<keyword evidence="2" id="KW-0040">ANK repeat</keyword>
<accession>A0ABR0JPS4</accession>
<gene>
    <name evidence="5" type="ORF">LTR69_001411</name>
</gene>
<dbReference type="EMBL" id="JAVRRF010000002">
    <property type="protein sequence ID" value="KAK5067424.1"/>
    <property type="molecule type" value="Genomic_DNA"/>
</dbReference>
<dbReference type="PROSITE" id="PS50297">
    <property type="entry name" value="ANK_REP_REGION"/>
    <property type="match status" value="2"/>
</dbReference>
<evidence type="ECO:0000256" key="1">
    <source>
        <dbReference type="ARBA" id="ARBA00022737"/>
    </source>
</evidence>
<dbReference type="PROSITE" id="PS50088">
    <property type="entry name" value="ANK_REPEAT"/>
    <property type="match status" value="2"/>
</dbReference>
<dbReference type="Pfam" id="PF22939">
    <property type="entry name" value="WHD_GPIID"/>
    <property type="match status" value="1"/>
</dbReference>
<dbReference type="SMART" id="SM00248">
    <property type="entry name" value="ANK"/>
    <property type="match status" value="9"/>
</dbReference>
<dbReference type="PROSITE" id="PS50837">
    <property type="entry name" value="NACHT"/>
    <property type="match status" value="1"/>
</dbReference>
<feature type="domain" description="NACHT" evidence="4">
    <location>
        <begin position="205"/>
        <end position="361"/>
    </location>
</feature>
<reference evidence="5 6" key="1">
    <citation type="submission" date="2023-08" db="EMBL/GenBank/DDBJ databases">
        <title>Black Yeasts Isolated from many extreme environments.</title>
        <authorList>
            <person name="Coleine C."/>
            <person name="Stajich J.E."/>
            <person name="Selbmann L."/>
        </authorList>
    </citation>
    <scope>NUCLEOTIDE SEQUENCE [LARGE SCALE GENOMIC DNA]</scope>
    <source>
        <strain evidence="5 6">CCFEE 6328</strain>
    </source>
</reference>
<feature type="repeat" description="ANK" evidence="2">
    <location>
        <begin position="799"/>
        <end position="831"/>
    </location>
</feature>
<evidence type="ECO:0000259" key="4">
    <source>
        <dbReference type="PROSITE" id="PS50837"/>
    </source>
</evidence>
<evidence type="ECO:0000313" key="5">
    <source>
        <dbReference type="EMBL" id="KAK5067424.1"/>
    </source>
</evidence>
<dbReference type="SUPFAM" id="SSF48403">
    <property type="entry name" value="Ankyrin repeat"/>
    <property type="match status" value="1"/>
</dbReference>
<keyword evidence="1" id="KW-0677">Repeat</keyword>
<protein>
    <recommendedName>
        <fullName evidence="4">NACHT domain-containing protein</fullName>
    </recommendedName>
</protein>
<comment type="caution">
    <text evidence="5">The sequence shown here is derived from an EMBL/GenBank/DDBJ whole genome shotgun (WGS) entry which is preliminary data.</text>
</comment>
<feature type="repeat" description="ANK" evidence="2">
    <location>
        <begin position="845"/>
        <end position="866"/>
    </location>
</feature>
<dbReference type="Pfam" id="PF24883">
    <property type="entry name" value="NPHP3_N"/>
    <property type="match status" value="1"/>
</dbReference>
<dbReference type="InterPro" id="IPR054471">
    <property type="entry name" value="GPIID_WHD"/>
</dbReference>
<dbReference type="Pfam" id="PF12796">
    <property type="entry name" value="Ank_2"/>
    <property type="match status" value="2"/>
</dbReference>
<dbReference type="PANTHER" id="PTHR10039:SF15">
    <property type="entry name" value="NACHT DOMAIN-CONTAINING PROTEIN"/>
    <property type="match status" value="1"/>
</dbReference>
<evidence type="ECO:0000256" key="2">
    <source>
        <dbReference type="PROSITE-ProRule" id="PRU00023"/>
    </source>
</evidence>
<dbReference type="InterPro" id="IPR002110">
    <property type="entry name" value="Ankyrin_rpt"/>
</dbReference>
<proteinExistence type="predicted"/>
<dbReference type="Gene3D" id="1.25.40.20">
    <property type="entry name" value="Ankyrin repeat-containing domain"/>
    <property type="match status" value="2"/>
</dbReference>
<dbReference type="InterPro" id="IPR027417">
    <property type="entry name" value="P-loop_NTPase"/>
</dbReference>
<evidence type="ECO:0000313" key="6">
    <source>
        <dbReference type="Proteomes" id="UP001345691"/>
    </source>
</evidence>
<dbReference type="Gene3D" id="3.40.50.300">
    <property type="entry name" value="P-loop containing nucleotide triphosphate hydrolases"/>
    <property type="match status" value="1"/>
</dbReference>
<keyword evidence="3" id="KW-0175">Coiled coil</keyword>
<dbReference type="PANTHER" id="PTHR10039">
    <property type="entry name" value="AMELOGENIN"/>
    <property type="match status" value="1"/>
</dbReference>
<keyword evidence="6" id="KW-1185">Reference proteome</keyword>
<dbReference type="SUPFAM" id="SSF52540">
    <property type="entry name" value="P-loop containing nucleoside triphosphate hydrolases"/>
    <property type="match status" value="1"/>
</dbReference>